<evidence type="ECO:0000313" key="13">
    <source>
        <dbReference type="Proteomes" id="UP001142055"/>
    </source>
</evidence>
<feature type="domain" description="Peptidase M14" evidence="11">
    <location>
        <begin position="34"/>
        <end position="328"/>
    </location>
</feature>
<dbReference type="CDD" id="cd11308">
    <property type="entry name" value="Peptidase_M14NE-CP-C_like"/>
    <property type="match status" value="1"/>
</dbReference>
<proteinExistence type="inferred from homology"/>
<dbReference type="PROSITE" id="PS00133">
    <property type="entry name" value="CARBOXYPEPT_ZN_2"/>
    <property type="match status" value="1"/>
</dbReference>
<protein>
    <recommendedName>
        <fullName evidence="11">Peptidase M14 domain-containing protein</fullName>
    </recommendedName>
</protein>
<keyword evidence="6" id="KW-0378">Hydrolase</keyword>
<dbReference type="FunFam" id="3.40.630.10:FF:000020">
    <property type="entry name" value="Carboxypeptidase D"/>
    <property type="match status" value="1"/>
</dbReference>
<dbReference type="PANTHER" id="PTHR11532:SF57">
    <property type="entry name" value="CARBOXYPEPTIDASE D, B"/>
    <property type="match status" value="1"/>
</dbReference>
<keyword evidence="5" id="KW-0479">Metal-binding</keyword>
<evidence type="ECO:0000256" key="8">
    <source>
        <dbReference type="ARBA" id="ARBA00023180"/>
    </source>
</evidence>
<dbReference type="PROSITE" id="PS52035">
    <property type="entry name" value="PEPTIDASE_M14"/>
    <property type="match status" value="1"/>
</dbReference>
<dbReference type="InterPro" id="IPR008969">
    <property type="entry name" value="CarboxyPept-like_regulatory"/>
</dbReference>
<dbReference type="GO" id="GO:0008270">
    <property type="term" value="F:zinc ion binding"/>
    <property type="evidence" value="ECO:0007669"/>
    <property type="project" value="InterPro"/>
</dbReference>
<dbReference type="GO" id="GO:0006518">
    <property type="term" value="P:peptide metabolic process"/>
    <property type="evidence" value="ECO:0007669"/>
    <property type="project" value="TreeGrafter"/>
</dbReference>
<evidence type="ECO:0000256" key="7">
    <source>
        <dbReference type="ARBA" id="ARBA00022833"/>
    </source>
</evidence>
<comment type="cofactor">
    <cofactor evidence="1">
        <name>Zn(2+)</name>
        <dbReference type="ChEBI" id="CHEBI:29105"/>
    </cofactor>
</comment>
<dbReference type="PANTHER" id="PTHR11532">
    <property type="entry name" value="PROTEASE M14 CARBOXYPEPTIDASE"/>
    <property type="match status" value="1"/>
</dbReference>
<dbReference type="SUPFAM" id="SSF53187">
    <property type="entry name" value="Zn-dependent exopeptidases"/>
    <property type="match status" value="1"/>
</dbReference>
<name>A0A9Q0MBI3_BLOTA</name>
<organism evidence="12 13">
    <name type="scientific">Blomia tropicalis</name>
    <name type="common">Mite</name>
    <dbReference type="NCBI Taxonomy" id="40697"/>
    <lineage>
        <taxon>Eukaryota</taxon>
        <taxon>Metazoa</taxon>
        <taxon>Ecdysozoa</taxon>
        <taxon>Arthropoda</taxon>
        <taxon>Chelicerata</taxon>
        <taxon>Arachnida</taxon>
        <taxon>Acari</taxon>
        <taxon>Acariformes</taxon>
        <taxon>Sarcoptiformes</taxon>
        <taxon>Astigmata</taxon>
        <taxon>Glycyphagoidea</taxon>
        <taxon>Echimyopodidae</taxon>
        <taxon>Blomia</taxon>
    </lineage>
</organism>
<dbReference type="OMA" id="RGHERMW"/>
<dbReference type="Pfam" id="PF00246">
    <property type="entry name" value="Peptidase_M14"/>
    <property type="match status" value="1"/>
</dbReference>
<sequence length="409" mass="46040">MIFNTSTNNNDDNLTSISNETKPLPPTPPILDFRHHHNQELFNLIVKYAESYPHIARHYTIGNSTEGYPLMVIEISDNPGQHEPGEPEMKLVGNIHGNEVVGRELLLYLIDFLLKNYERNQAVRSLVNNVRLHILPSLNPDGYAIANMGDCDGVIGRANANQIDLNRNFPDQFASAQMDPLELETQSIINWTKSIPFVLSLSLHGGALVVNYPFDTNLKSINRYTSCPDDETFRYLALLYSKTHPQMPLGNCTDSCASFEYNEHFKDGITNGAAWYPITGGMQDWNYINANCFELTIELGCSKYPLSKNLKQYWDNNLDSIIKLINAVHIGVSGFVIDSNGSPIEGAIISVVGIDKNVTTHKMGDYWRLLTPNKRYTVTASKDGFHSSTYNIELDQIGQYKLNFTLILE</sequence>
<dbReference type="CDD" id="cd03858">
    <property type="entry name" value="M14_CP_N-E_like"/>
    <property type="match status" value="1"/>
</dbReference>
<dbReference type="GO" id="GO:0005615">
    <property type="term" value="C:extracellular space"/>
    <property type="evidence" value="ECO:0007669"/>
    <property type="project" value="TreeGrafter"/>
</dbReference>
<gene>
    <name evidence="12" type="ORF">RDWZM_000062</name>
</gene>
<evidence type="ECO:0000256" key="9">
    <source>
        <dbReference type="PROSITE-ProRule" id="PRU01379"/>
    </source>
</evidence>
<evidence type="ECO:0000256" key="1">
    <source>
        <dbReference type="ARBA" id="ARBA00001947"/>
    </source>
</evidence>
<evidence type="ECO:0000256" key="3">
    <source>
        <dbReference type="ARBA" id="ARBA00022645"/>
    </source>
</evidence>
<dbReference type="Proteomes" id="UP001142055">
    <property type="component" value="Chromosome 1"/>
</dbReference>
<evidence type="ECO:0000256" key="5">
    <source>
        <dbReference type="ARBA" id="ARBA00022723"/>
    </source>
</evidence>
<feature type="compositionally biased region" description="Low complexity" evidence="10">
    <location>
        <begin position="1"/>
        <end position="19"/>
    </location>
</feature>
<feature type="active site" description="Proton donor/acceptor" evidence="9">
    <location>
        <position position="298"/>
    </location>
</feature>
<dbReference type="InterPro" id="IPR050753">
    <property type="entry name" value="Peptidase_M14_domain"/>
</dbReference>
<feature type="region of interest" description="Disordered" evidence="10">
    <location>
        <begin position="1"/>
        <end position="24"/>
    </location>
</feature>
<keyword evidence="13" id="KW-1185">Reference proteome</keyword>
<dbReference type="GO" id="GO:0004181">
    <property type="term" value="F:metallocarboxypeptidase activity"/>
    <property type="evidence" value="ECO:0007669"/>
    <property type="project" value="InterPro"/>
</dbReference>
<dbReference type="GO" id="GO:0016485">
    <property type="term" value="P:protein processing"/>
    <property type="evidence" value="ECO:0007669"/>
    <property type="project" value="TreeGrafter"/>
</dbReference>
<dbReference type="InterPro" id="IPR000834">
    <property type="entry name" value="Peptidase_M14"/>
</dbReference>
<dbReference type="PROSITE" id="PS00132">
    <property type="entry name" value="CARBOXYPEPT_ZN_1"/>
    <property type="match status" value="1"/>
</dbReference>
<keyword evidence="8" id="KW-0325">Glycoprotein</keyword>
<dbReference type="SUPFAM" id="SSF49464">
    <property type="entry name" value="Carboxypeptidase regulatory domain-like"/>
    <property type="match status" value="1"/>
</dbReference>
<accession>A0A9Q0MBI3</accession>
<evidence type="ECO:0000259" key="11">
    <source>
        <dbReference type="PROSITE" id="PS52035"/>
    </source>
</evidence>
<dbReference type="AlphaFoldDB" id="A0A9Q0MBI3"/>
<comment type="caution">
    <text evidence="12">The sequence shown here is derived from an EMBL/GenBank/DDBJ whole genome shotgun (WGS) entry which is preliminary data.</text>
</comment>
<comment type="similarity">
    <text evidence="2 9">Belongs to the peptidase M14 family.</text>
</comment>
<keyword evidence="4" id="KW-0645">Protease</keyword>
<dbReference type="EMBL" id="JAPWDV010000001">
    <property type="protein sequence ID" value="KAJ6221517.1"/>
    <property type="molecule type" value="Genomic_DNA"/>
</dbReference>
<evidence type="ECO:0000256" key="10">
    <source>
        <dbReference type="SAM" id="MobiDB-lite"/>
    </source>
</evidence>
<dbReference type="InterPro" id="IPR057247">
    <property type="entry name" value="CARBOXYPEPT_ZN_2"/>
</dbReference>
<evidence type="ECO:0000256" key="2">
    <source>
        <dbReference type="ARBA" id="ARBA00005988"/>
    </source>
</evidence>
<dbReference type="Gene3D" id="2.60.40.1120">
    <property type="entry name" value="Carboxypeptidase-like, regulatory domain"/>
    <property type="match status" value="1"/>
</dbReference>
<evidence type="ECO:0000256" key="4">
    <source>
        <dbReference type="ARBA" id="ARBA00022670"/>
    </source>
</evidence>
<keyword evidence="3" id="KW-0121">Carboxypeptidase</keyword>
<dbReference type="Pfam" id="PF13620">
    <property type="entry name" value="CarboxypepD_reg"/>
    <property type="match status" value="1"/>
</dbReference>
<dbReference type="InterPro" id="IPR057246">
    <property type="entry name" value="CARBOXYPEPT_ZN_1"/>
</dbReference>
<reference evidence="12" key="1">
    <citation type="submission" date="2022-12" db="EMBL/GenBank/DDBJ databases">
        <title>Genome assemblies of Blomia tropicalis.</title>
        <authorList>
            <person name="Cui Y."/>
        </authorList>
    </citation>
    <scope>NUCLEOTIDE SEQUENCE</scope>
    <source>
        <tissue evidence="12">Adult mites</tissue>
    </source>
</reference>
<dbReference type="Gene3D" id="3.40.630.10">
    <property type="entry name" value="Zn peptidases"/>
    <property type="match status" value="1"/>
</dbReference>
<dbReference type="PRINTS" id="PR00765">
    <property type="entry name" value="CRBOXYPTASEA"/>
</dbReference>
<keyword evidence="7" id="KW-0862">Zinc</keyword>
<evidence type="ECO:0000256" key="6">
    <source>
        <dbReference type="ARBA" id="ARBA00022801"/>
    </source>
</evidence>
<dbReference type="SMART" id="SM00631">
    <property type="entry name" value="Zn_pept"/>
    <property type="match status" value="1"/>
</dbReference>
<evidence type="ECO:0000313" key="12">
    <source>
        <dbReference type="EMBL" id="KAJ6221517.1"/>
    </source>
</evidence>